<comment type="caution">
    <text evidence="1">The sequence shown here is derived from an EMBL/GenBank/DDBJ whole genome shotgun (WGS) entry which is preliminary data.</text>
</comment>
<name>A0ACC1HBR1_9FUNG</name>
<dbReference type="EMBL" id="JAMZIH010006460">
    <property type="protein sequence ID" value="KAJ1673897.1"/>
    <property type="molecule type" value="Genomic_DNA"/>
</dbReference>
<evidence type="ECO:0000313" key="1">
    <source>
        <dbReference type="EMBL" id="KAJ1673897.1"/>
    </source>
</evidence>
<accession>A0ACC1HBR1</accession>
<proteinExistence type="predicted"/>
<dbReference type="Proteomes" id="UP001145114">
    <property type="component" value="Unassembled WGS sequence"/>
</dbReference>
<gene>
    <name evidence="1" type="primary">ANAPC2_2</name>
    <name evidence="1" type="ORF">EV182_004352</name>
</gene>
<reference evidence="1" key="1">
    <citation type="submission" date="2022-06" db="EMBL/GenBank/DDBJ databases">
        <title>Phylogenomic reconstructions and comparative analyses of Kickxellomycotina fungi.</title>
        <authorList>
            <person name="Reynolds N.K."/>
            <person name="Stajich J.E."/>
            <person name="Barry K."/>
            <person name="Grigoriev I.V."/>
            <person name="Crous P."/>
            <person name="Smith M.E."/>
        </authorList>
    </citation>
    <scope>NUCLEOTIDE SEQUENCE</scope>
    <source>
        <strain evidence="1">RSA 2271</strain>
    </source>
</reference>
<sequence>MGADLEREAAGHQCRGIRKGFEKEFEAIRPARKLEWKTSVGTVNLEVEVGGEVREFKATPLQAALLLLFQDKGCDTLTLEDMAKELQCSPALVKQRAQFWRSKGVLREIAFGVYQLADVAGEGSPPPDETEGQQQEIAGGEIGDDNFIKSDADEKAETMRVYWQYIVGMLTNLGALPLERIHMMLGMFMDGPPPSTDELRAFLSLMVREDKLEFTGGMYRLR</sequence>
<evidence type="ECO:0000313" key="2">
    <source>
        <dbReference type="Proteomes" id="UP001145114"/>
    </source>
</evidence>
<protein>
    <submittedName>
        <fullName evidence="1">Anaphase-promoting complex subunit 2</fullName>
    </submittedName>
</protein>
<keyword evidence="2" id="KW-1185">Reference proteome</keyword>
<organism evidence="1 2">
    <name type="scientific">Spiromyces aspiralis</name>
    <dbReference type="NCBI Taxonomy" id="68401"/>
    <lineage>
        <taxon>Eukaryota</taxon>
        <taxon>Fungi</taxon>
        <taxon>Fungi incertae sedis</taxon>
        <taxon>Zoopagomycota</taxon>
        <taxon>Kickxellomycotina</taxon>
        <taxon>Kickxellomycetes</taxon>
        <taxon>Kickxellales</taxon>
        <taxon>Kickxellaceae</taxon>
        <taxon>Spiromyces</taxon>
    </lineage>
</organism>